<evidence type="ECO:0000313" key="1">
    <source>
        <dbReference type="EMBL" id="KAK7276484.1"/>
    </source>
</evidence>
<dbReference type="AlphaFoldDB" id="A0AAN9FIQ2"/>
<protein>
    <submittedName>
        <fullName evidence="1">Uncharacterized protein</fullName>
    </submittedName>
</protein>
<comment type="caution">
    <text evidence="1">The sequence shown here is derived from an EMBL/GenBank/DDBJ whole genome shotgun (WGS) entry which is preliminary data.</text>
</comment>
<reference evidence="1 2" key="1">
    <citation type="submission" date="2024-01" db="EMBL/GenBank/DDBJ databases">
        <title>The genomes of 5 underutilized Papilionoideae crops provide insights into root nodulation and disease resistanc.</title>
        <authorList>
            <person name="Yuan L."/>
        </authorList>
    </citation>
    <scope>NUCLEOTIDE SEQUENCE [LARGE SCALE GENOMIC DNA]</scope>
    <source>
        <strain evidence="1">ZHUSHIDOU_FW_LH</strain>
        <tissue evidence="1">Leaf</tissue>
    </source>
</reference>
<proteinExistence type="predicted"/>
<keyword evidence="2" id="KW-1185">Reference proteome</keyword>
<evidence type="ECO:0000313" key="2">
    <source>
        <dbReference type="Proteomes" id="UP001372338"/>
    </source>
</evidence>
<name>A0AAN9FIQ2_CROPI</name>
<accession>A0AAN9FIQ2</accession>
<gene>
    <name evidence="1" type="ORF">RIF29_17624</name>
</gene>
<dbReference type="EMBL" id="JAYWIO010000003">
    <property type="protein sequence ID" value="KAK7276484.1"/>
    <property type="molecule type" value="Genomic_DNA"/>
</dbReference>
<dbReference type="Proteomes" id="UP001372338">
    <property type="component" value="Unassembled WGS sequence"/>
</dbReference>
<sequence>MGIIVIIISSKGTILEFITNINIFFTTLRALMANCIEFVVNIGLSGFHAAEEADNNKYSNAKHNHASGI</sequence>
<organism evidence="1 2">
    <name type="scientific">Crotalaria pallida</name>
    <name type="common">Smooth rattlebox</name>
    <name type="synonym">Crotalaria striata</name>
    <dbReference type="NCBI Taxonomy" id="3830"/>
    <lineage>
        <taxon>Eukaryota</taxon>
        <taxon>Viridiplantae</taxon>
        <taxon>Streptophyta</taxon>
        <taxon>Embryophyta</taxon>
        <taxon>Tracheophyta</taxon>
        <taxon>Spermatophyta</taxon>
        <taxon>Magnoliopsida</taxon>
        <taxon>eudicotyledons</taxon>
        <taxon>Gunneridae</taxon>
        <taxon>Pentapetalae</taxon>
        <taxon>rosids</taxon>
        <taxon>fabids</taxon>
        <taxon>Fabales</taxon>
        <taxon>Fabaceae</taxon>
        <taxon>Papilionoideae</taxon>
        <taxon>50 kb inversion clade</taxon>
        <taxon>genistoids sensu lato</taxon>
        <taxon>core genistoids</taxon>
        <taxon>Crotalarieae</taxon>
        <taxon>Crotalaria</taxon>
    </lineage>
</organism>